<dbReference type="InterPro" id="IPR011330">
    <property type="entry name" value="Glyco_hydro/deAcase_b/a-brl"/>
</dbReference>
<sequence length="271" mass="28774">MGGMDARLLVSLSGITPKALHRCAELAAELDDRGVPLSMLFTPCAGDGAAEATEWMRTRVARGDQVLLHGYDHRITPSHHTVRFGRRAEFAALPAHEARLRLIAATAALERAGLRADGFAPPRWLVSRGTLDALRERGFSLCADLSAVRDLGTDRVHRARVQGFGSATGTDDEPGATMSSAVRPRGRVRRKHGQKQPTETVRCFALVLSAARTARRGGLVRLGVDAGDLERPGRRRAFLDAVDAATDAGAAGTTYAGALVTAARSPASVAP</sequence>
<dbReference type="AlphaFoldDB" id="A0A542DKE9"/>
<dbReference type="InterPro" id="IPR018763">
    <property type="entry name" value="DUF2334"/>
</dbReference>
<name>A0A542DKE9_AMYCI</name>
<gene>
    <name evidence="2" type="ORF">FB471_3330</name>
</gene>
<accession>A0A542DKE9</accession>
<dbReference type="GO" id="GO:0005975">
    <property type="term" value="P:carbohydrate metabolic process"/>
    <property type="evidence" value="ECO:0007669"/>
    <property type="project" value="InterPro"/>
</dbReference>
<evidence type="ECO:0000256" key="1">
    <source>
        <dbReference type="SAM" id="MobiDB-lite"/>
    </source>
</evidence>
<evidence type="ECO:0000313" key="3">
    <source>
        <dbReference type="Proteomes" id="UP000320876"/>
    </source>
</evidence>
<comment type="caution">
    <text evidence="2">The sequence shown here is derived from an EMBL/GenBank/DDBJ whole genome shotgun (WGS) entry which is preliminary data.</text>
</comment>
<feature type="region of interest" description="Disordered" evidence="1">
    <location>
        <begin position="164"/>
        <end position="195"/>
    </location>
</feature>
<organism evidence="2 3">
    <name type="scientific">Amycolatopsis cihanbeyliensis</name>
    <dbReference type="NCBI Taxonomy" id="1128664"/>
    <lineage>
        <taxon>Bacteria</taxon>
        <taxon>Bacillati</taxon>
        <taxon>Actinomycetota</taxon>
        <taxon>Actinomycetes</taxon>
        <taxon>Pseudonocardiales</taxon>
        <taxon>Pseudonocardiaceae</taxon>
        <taxon>Amycolatopsis</taxon>
    </lineage>
</organism>
<protein>
    <recommendedName>
        <fullName evidence="4">Deacetylase</fullName>
    </recommendedName>
</protein>
<feature type="compositionally biased region" description="Basic residues" evidence="1">
    <location>
        <begin position="184"/>
        <end position="194"/>
    </location>
</feature>
<keyword evidence="3" id="KW-1185">Reference proteome</keyword>
<proteinExistence type="predicted"/>
<dbReference type="Proteomes" id="UP000320876">
    <property type="component" value="Unassembled WGS sequence"/>
</dbReference>
<evidence type="ECO:0008006" key="4">
    <source>
        <dbReference type="Google" id="ProtNLM"/>
    </source>
</evidence>
<dbReference type="SUPFAM" id="SSF88713">
    <property type="entry name" value="Glycoside hydrolase/deacetylase"/>
    <property type="match status" value="1"/>
</dbReference>
<dbReference type="Gene3D" id="3.20.20.370">
    <property type="entry name" value="Glycoside hydrolase/deacetylase"/>
    <property type="match status" value="1"/>
</dbReference>
<dbReference type="EMBL" id="VFML01000001">
    <property type="protein sequence ID" value="TQJ03568.1"/>
    <property type="molecule type" value="Genomic_DNA"/>
</dbReference>
<reference evidence="2 3" key="1">
    <citation type="submission" date="2019-06" db="EMBL/GenBank/DDBJ databases">
        <title>Sequencing the genomes of 1000 actinobacteria strains.</title>
        <authorList>
            <person name="Klenk H.-P."/>
        </authorList>
    </citation>
    <scope>NUCLEOTIDE SEQUENCE [LARGE SCALE GENOMIC DNA]</scope>
    <source>
        <strain evidence="2 3">DSM 45679</strain>
    </source>
</reference>
<dbReference type="Pfam" id="PF10096">
    <property type="entry name" value="DUF2334"/>
    <property type="match status" value="1"/>
</dbReference>
<evidence type="ECO:0000313" key="2">
    <source>
        <dbReference type="EMBL" id="TQJ03568.1"/>
    </source>
</evidence>